<comment type="similarity">
    <text evidence="1">Belongs to the carbohydrate kinase PfkB family.</text>
</comment>
<dbReference type="Gene3D" id="3.40.1190.20">
    <property type="match status" value="1"/>
</dbReference>
<dbReference type="CDD" id="cd01168">
    <property type="entry name" value="adenosine_kinase"/>
    <property type="match status" value="1"/>
</dbReference>
<organism evidence="5">
    <name type="scientific">uncultured Alphaproteobacteria bacterium</name>
    <dbReference type="NCBI Taxonomy" id="91750"/>
    <lineage>
        <taxon>Bacteria</taxon>
        <taxon>Pseudomonadati</taxon>
        <taxon>Pseudomonadota</taxon>
        <taxon>Alphaproteobacteria</taxon>
        <taxon>environmental samples</taxon>
    </lineage>
</organism>
<dbReference type="PROSITE" id="PS00584">
    <property type="entry name" value="PFKB_KINASES_2"/>
    <property type="match status" value="1"/>
</dbReference>
<keyword evidence="2" id="KW-0808">Transferase</keyword>
<accession>A0A212KAJ1</accession>
<name>A0A212KAJ1_9PROT</name>
<dbReference type="Pfam" id="PF00294">
    <property type="entry name" value="PfkB"/>
    <property type="match status" value="1"/>
</dbReference>
<evidence type="ECO:0000259" key="4">
    <source>
        <dbReference type="Pfam" id="PF00294"/>
    </source>
</evidence>
<dbReference type="GO" id="GO:0016301">
    <property type="term" value="F:kinase activity"/>
    <property type="evidence" value="ECO:0007669"/>
    <property type="project" value="UniProtKB-KW"/>
</dbReference>
<dbReference type="InterPro" id="IPR011611">
    <property type="entry name" value="PfkB_dom"/>
</dbReference>
<proteinExistence type="inferred from homology"/>
<dbReference type="AlphaFoldDB" id="A0A212KAJ1"/>
<dbReference type="EMBL" id="FLUO01000001">
    <property type="protein sequence ID" value="SBW08672.1"/>
    <property type="molecule type" value="Genomic_DNA"/>
</dbReference>
<keyword evidence="3 5" id="KW-0418">Kinase</keyword>
<dbReference type="SUPFAM" id="SSF53613">
    <property type="entry name" value="Ribokinase-like"/>
    <property type="match status" value="1"/>
</dbReference>
<dbReference type="InterPro" id="IPR029056">
    <property type="entry name" value="Ribokinase-like"/>
</dbReference>
<evidence type="ECO:0000256" key="2">
    <source>
        <dbReference type="ARBA" id="ARBA00022679"/>
    </source>
</evidence>
<reference evidence="5" key="1">
    <citation type="submission" date="2016-04" db="EMBL/GenBank/DDBJ databases">
        <authorList>
            <person name="Evans L.H."/>
            <person name="Alamgir A."/>
            <person name="Owens N."/>
            <person name="Weber N.D."/>
            <person name="Virtaneva K."/>
            <person name="Barbian K."/>
            <person name="Babar A."/>
            <person name="Rosenke K."/>
        </authorList>
    </citation>
    <scope>NUCLEOTIDE SEQUENCE</scope>
    <source>
        <strain evidence="5">86</strain>
    </source>
</reference>
<dbReference type="InterPro" id="IPR002173">
    <property type="entry name" value="Carboh/pur_kinase_PfkB_CS"/>
</dbReference>
<dbReference type="PANTHER" id="PTHR43320:SF3">
    <property type="entry name" value="CARBOHYDRATE KINASE PFKB DOMAIN-CONTAINING PROTEIN"/>
    <property type="match status" value="1"/>
</dbReference>
<gene>
    <name evidence="5" type="ORF">KL86APRO_12433</name>
</gene>
<evidence type="ECO:0000256" key="3">
    <source>
        <dbReference type="ARBA" id="ARBA00022777"/>
    </source>
</evidence>
<dbReference type="InterPro" id="IPR052700">
    <property type="entry name" value="Carb_kinase_PfkB-like"/>
</dbReference>
<sequence length="333" mass="34754">MSSALSASHDVVALGNAIVDVLAHADDAFLEAHGMAKGMMTLIDADRAEEIYRAMGPGVECSGGSAANTAAVIAALGGRPAYVGKVCDDLLGAVFRHDIENAGVTFTCAASANGAATARCLILVTRDAQRTMNTYLGACRELAPEDVDPELIASARAVYLEGYLWDAETAKAAMRRAAAVAHEAGREVALTLSDPFCVTRHRADFQALVKDETDILFANEEEALALFESRDLDDAIAAIRPHVKLAAITRGAKGCVVVSGNATFAVAGQPVYDVADTTGAGDAFAAGFLRAHTQGCDPEVCGRLGNMAAARIITHFGARPERPMADLYVQATA</sequence>
<dbReference type="PANTHER" id="PTHR43320">
    <property type="entry name" value="SUGAR KINASE"/>
    <property type="match status" value="1"/>
</dbReference>
<feature type="domain" description="Carbohydrate kinase PfkB" evidence="4">
    <location>
        <begin position="62"/>
        <end position="320"/>
    </location>
</feature>
<protein>
    <submittedName>
        <fullName evidence="5">Putative carbohydrate/purine kinase</fullName>
    </submittedName>
</protein>
<evidence type="ECO:0000256" key="1">
    <source>
        <dbReference type="ARBA" id="ARBA00010688"/>
    </source>
</evidence>
<evidence type="ECO:0000313" key="5">
    <source>
        <dbReference type="EMBL" id="SBW08672.1"/>
    </source>
</evidence>